<dbReference type="Proteomes" id="UP000192761">
    <property type="component" value="Unassembled WGS sequence"/>
</dbReference>
<evidence type="ECO:0000313" key="4">
    <source>
        <dbReference type="Proteomes" id="UP000192761"/>
    </source>
</evidence>
<dbReference type="InterPro" id="IPR007684">
    <property type="entry name" value="Znf_Ogr/Delta"/>
</dbReference>
<evidence type="ECO:0000256" key="1">
    <source>
        <dbReference type="SAM" id="MobiDB-lite"/>
    </source>
</evidence>
<dbReference type="EMBL" id="FWXD01000009">
    <property type="protein sequence ID" value="SMC24271.1"/>
    <property type="molecule type" value="Genomic_DNA"/>
</dbReference>
<gene>
    <name evidence="3" type="ORF">SAMN02745857_01801</name>
</gene>
<feature type="domain" description="Zinc finger Ogr/Delta-type" evidence="2">
    <location>
        <begin position="48"/>
        <end position="90"/>
    </location>
</feature>
<keyword evidence="4" id="KW-1185">Reference proteome</keyword>
<dbReference type="Pfam" id="PF04606">
    <property type="entry name" value="Ogr_Delta"/>
    <property type="match status" value="1"/>
</dbReference>
<evidence type="ECO:0000259" key="2">
    <source>
        <dbReference type="Pfam" id="PF04606"/>
    </source>
</evidence>
<dbReference type="RefSeq" id="WP_176216862.1">
    <property type="nucleotide sequence ID" value="NZ_FWXD01000009.1"/>
</dbReference>
<evidence type="ECO:0000313" key="3">
    <source>
        <dbReference type="EMBL" id="SMC24271.1"/>
    </source>
</evidence>
<name>A0A1W1XL55_9NEIS</name>
<accession>A0A1W1XL55</accession>
<reference evidence="3 4" key="1">
    <citation type="submission" date="2017-04" db="EMBL/GenBank/DDBJ databases">
        <authorList>
            <person name="Afonso C.L."/>
            <person name="Miller P.J."/>
            <person name="Scott M.A."/>
            <person name="Spackman E."/>
            <person name="Goraichik I."/>
            <person name="Dimitrov K.M."/>
            <person name="Suarez D.L."/>
            <person name="Swayne D.E."/>
        </authorList>
    </citation>
    <scope>NUCLEOTIDE SEQUENCE [LARGE SCALE GENOMIC DNA]</scope>
    <source>
        <strain evidence="3 4">DSM 23236</strain>
    </source>
</reference>
<sequence length="126" mass="13926">MTNQKNRTSCPPAIPSSRHSTPPDQQHQHPRRAERVARAPRSKPSHATCPYCGATLNTRSSRKLSELSTMRYLQCGDFACGRRFKAVLEIISEIVPDPAARIRGSSSLPVEHLLGSQQMTMDFAPG</sequence>
<dbReference type="AlphaFoldDB" id="A0A1W1XL55"/>
<organism evidence="3 4">
    <name type="scientific">Andreprevotia lacus DSM 23236</name>
    <dbReference type="NCBI Taxonomy" id="1121001"/>
    <lineage>
        <taxon>Bacteria</taxon>
        <taxon>Pseudomonadati</taxon>
        <taxon>Pseudomonadota</taxon>
        <taxon>Betaproteobacteria</taxon>
        <taxon>Neisseriales</taxon>
        <taxon>Chitinibacteraceae</taxon>
        <taxon>Andreprevotia</taxon>
    </lineage>
</organism>
<dbReference type="STRING" id="1121001.SAMN02745857_01801"/>
<protein>
    <submittedName>
        <fullName evidence="3">Ogr/Delta-like zinc finger</fullName>
    </submittedName>
</protein>
<proteinExistence type="predicted"/>
<feature type="region of interest" description="Disordered" evidence="1">
    <location>
        <begin position="1"/>
        <end position="48"/>
    </location>
</feature>